<feature type="transmembrane region" description="Helical" evidence="1">
    <location>
        <begin position="17"/>
        <end position="35"/>
    </location>
</feature>
<feature type="transmembrane region" description="Helical" evidence="1">
    <location>
        <begin position="115"/>
        <end position="132"/>
    </location>
</feature>
<organism evidence="2">
    <name type="scientific">Campylobacter ureolyticus</name>
    <dbReference type="NCBI Taxonomy" id="827"/>
    <lineage>
        <taxon>Bacteria</taxon>
        <taxon>Pseudomonadati</taxon>
        <taxon>Campylobacterota</taxon>
        <taxon>Epsilonproteobacteria</taxon>
        <taxon>Campylobacterales</taxon>
        <taxon>Campylobacteraceae</taxon>
        <taxon>Campylobacter</taxon>
    </lineage>
</organism>
<name>A0A6N2QZW2_9BACT</name>
<proteinExistence type="predicted"/>
<sequence>MGVILIAIFTIYNDQRYFYLVIGIFICIESSSRLFSNKNSFYVVFNESSIQYLANNKLEKEIITKEIKHIKNCFADEAHLIKVNKKFARFIILAIISFLTYCLCVGDFFIASVPLIIFMFTFAVKFIFEIFINKKFSFKFYTGLIIYGNDGDMIDFLPKISDYQKIKKYFLAKKGINLDSIDTKFIPLEF</sequence>
<reference evidence="2" key="1">
    <citation type="submission" date="2019-11" db="EMBL/GenBank/DDBJ databases">
        <authorList>
            <person name="Feng L."/>
        </authorList>
    </citation>
    <scope>NUCLEOTIDE SEQUENCE</scope>
    <source>
        <strain evidence="2">CUreolyticusLFYP111</strain>
    </source>
</reference>
<accession>A0A6N2QZW2</accession>
<keyword evidence="1" id="KW-1133">Transmembrane helix</keyword>
<dbReference type="AlphaFoldDB" id="A0A6N2QZW2"/>
<keyword evidence="1" id="KW-0472">Membrane</keyword>
<protein>
    <submittedName>
        <fullName evidence="2">Uncharacterized protein</fullName>
    </submittedName>
</protein>
<evidence type="ECO:0000313" key="2">
    <source>
        <dbReference type="EMBL" id="VYS74132.1"/>
    </source>
</evidence>
<dbReference type="EMBL" id="CACRSK010000001">
    <property type="protein sequence ID" value="VYS74132.1"/>
    <property type="molecule type" value="Genomic_DNA"/>
</dbReference>
<keyword evidence="1" id="KW-0812">Transmembrane</keyword>
<gene>
    <name evidence="2" type="ORF">CULFYP111_00127</name>
</gene>
<feature type="transmembrane region" description="Helical" evidence="1">
    <location>
        <begin position="90"/>
        <end position="109"/>
    </location>
</feature>
<evidence type="ECO:0000256" key="1">
    <source>
        <dbReference type="SAM" id="Phobius"/>
    </source>
</evidence>